<name>A0ABV8FKC7_9ACTN</name>
<dbReference type="EMBL" id="JBHSBH010000005">
    <property type="protein sequence ID" value="MFC3995813.1"/>
    <property type="molecule type" value="Genomic_DNA"/>
</dbReference>
<dbReference type="RefSeq" id="WP_378531317.1">
    <property type="nucleotide sequence ID" value="NZ_JBHSBH010000005.1"/>
</dbReference>
<evidence type="ECO:0000256" key="1">
    <source>
        <dbReference type="SAM" id="MobiDB-lite"/>
    </source>
</evidence>
<gene>
    <name evidence="2" type="ORF">ACFOVU_07800</name>
</gene>
<evidence type="ECO:0000313" key="3">
    <source>
        <dbReference type="Proteomes" id="UP001595847"/>
    </source>
</evidence>
<protein>
    <submittedName>
        <fullName evidence="2">Uncharacterized protein</fullName>
    </submittedName>
</protein>
<evidence type="ECO:0000313" key="2">
    <source>
        <dbReference type="EMBL" id="MFC3995813.1"/>
    </source>
</evidence>
<feature type="region of interest" description="Disordered" evidence="1">
    <location>
        <begin position="64"/>
        <end position="131"/>
    </location>
</feature>
<sequence length="131" mass="14488">MLYAQDRRTKDVVPFLTLHDDGTLTSDDPHMTKAIPRYREKRGWSNRRIFEYFATKSNAYVRYYEEPGGPRPAGGGTAAGMAPATADESTDAPPPARPPSELPSRPRPDAEGSPGHPPPLSTTPRKDRKDQ</sequence>
<accession>A0ABV8FKC7</accession>
<comment type="caution">
    <text evidence="2">The sequence shown here is derived from an EMBL/GenBank/DDBJ whole genome shotgun (WGS) entry which is preliminary data.</text>
</comment>
<organism evidence="2 3">
    <name type="scientific">Nocardiopsis sediminis</name>
    <dbReference type="NCBI Taxonomy" id="1778267"/>
    <lineage>
        <taxon>Bacteria</taxon>
        <taxon>Bacillati</taxon>
        <taxon>Actinomycetota</taxon>
        <taxon>Actinomycetes</taxon>
        <taxon>Streptosporangiales</taxon>
        <taxon>Nocardiopsidaceae</taxon>
        <taxon>Nocardiopsis</taxon>
    </lineage>
</organism>
<proteinExistence type="predicted"/>
<reference evidence="3" key="1">
    <citation type="journal article" date="2019" name="Int. J. Syst. Evol. Microbiol.">
        <title>The Global Catalogue of Microorganisms (GCM) 10K type strain sequencing project: providing services to taxonomists for standard genome sequencing and annotation.</title>
        <authorList>
            <consortium name="The Broad Institute Genomics Platform"/>
            <consortium name="The Broad Institute Genome Sequencing Center for Infectious Disease"/>
            <person name="Wu L."/>
            <person name="Ma J."/>
        </authorList>
    </citation>
    <scope>NUCLEOTIDE SEQUENCE [LARGE SCALE GENOMIC DNA]</scope>
    <source>
        <strain evidence="3">TBRC 1826</strain>
    </source>
</reference>
<feature type="compositionally biased region" description="Pro residues" evidence="1">
    <location>
        <begin position="92"/>
        <end position="101"/>
    </location>
</feature>
<dbReference type="Proteomes" id="UP001595847">
    <property type="component" value="Unassembled WGS sequence"/>
</dbReference>
<keyword evidence="3" id="KW-1185">Reference proteome</keyword>